<evidence type="ECO:0000313" key="9">
    <source>
        <dbReference type="Proteomes" id="UP001249851"/>
    </source>
</evidence>
<dbReference type="GO" id="GO:0008270">
    <property type="term" value="F:zinc ion binding"/>
    <property type="evidence" value="ECO:0007669"/>
    <property type="project" value="UniProtKB-KW"/>
</dbReference>
<sequence>MSRSFGTESFRETSTNPEGYDEYFDPPLENKYECPICLLGLREPVQTLCGHRFCRGCILRSMSIKEFIEGIMVGHLSTKQTTKKGRREDHLNECGFVDVSCPKNCGKKFQRKDLEKHLEDDCPNRTIPCTFCAEEVLWNSLENHFQGCPQYPLSCEKCGKENIPRNEMQDHNEKECPRAELKCPFSVVGCPFEGTRPAVNEHVKQQVFSHLMDLTKEFGALKIERPGLQAPKSLARRTRGGVEAQEKASQNVLLMNLATLCQQQQTEIDGLRRLVNDMTGMVERLERRLNESCMRVETPLQELTFRWQYFPPLLPCTGLFRDSIPQLPARLFSTLSTDPLQAVNPRLQ</sequence>
<feature type="zinc finger region" description="TRAF-type" evidence="4">
    <location>
        <begin position="90"/>
        <end position="142"/>
    </location>
</feature>
<evidence type="ECO:0000259" key="7">
    <source>
        <dbReference type="PROSITE" id="PS50145"/>
    </source>
</evidence>
<dbReference type="Pfam" id="PF13923">
    <property type="entry name" value="zf-C3HC4_2"/>
    <property type="match status" value="1"/>
</dbReference>
<dbReference type="InterPro" id="IPR013083">
    <property type="entry name" value="Znf_RING/FYVE/PHD"/>
</dbReference>
<dbReference type="GO" id="GO:0043122">
    <property type="term" value="P:regulation of canonical NF-kappaB signal transduction"/>
    <property type="evidence" value="ECO:0007669"/>
    <property type="project" value="TreeGrafter"/>
</dbReference>
<feature type="compositionally biased region" description="Polar residues" evidence="5">
    <location>
        <begin position="1"/>
        <end position="17"/>
    </location>
</feature>
<proteinExistence type="predicted"/>
<comment type="caution">
    <text evidence="8">The sequence shown here is derived from an EMBL/GenBank/DDBJ whole genome shotgun (WGS) entry which is preliminary data.</text>
</comment>
<dbReference type="GO" id="GO:0045087">
    <property type="term" value="P:innate immune response"/>
    <property type="evidence" value="ECO:0007669"/>
    <property type="project" value="TreeGrafter"/>
</dbReference>
<dbReference type="Gene3D" id="3.30.40.10">
    <property type="entry name" value="Zinc/RING finger domain, C3HC4 (zinc finger)"/>
    <property type="match status" value="3"/>
</dbReference>
<dbReference type="EMBL" id="JARQWQ010000010">
    <property type="protein sequence ID" value="KAK2569290.1"/>
    <property type="molecule type" value="Genomic_DNA"/>
</dbReference>
<dbReference type="GO" id="GO:0061630">
    <property type="term" value="F:ubiquitin protein ligase activity"/>
    <property type="evidence" value="ECO:0007669"/>
    <property type="project" value="TreeGrafter"/>
</dbReference>
<dbReference type="PROSITE" id="PS50089">
    <property type="entry name" value="ZF_RING_2"/>
    <property type="match status" value="1"/>
</dbReference>
<evidence type="ECO:0000256" key="2">
    <source>
        <dbReference type="ARBA" id="ARBA00022771"/>
    </source>
</evidence>
<dbReference type="SUPFAM" id="SSF49599">
    <property type="entry name" value="TRAF domain-like"/>
    <property type="match status" value="2"/>
</dbReference>
<feature type="domain" description="TRAF-type" evidence="7">
    <location>
        <begin position="144"/>
        <end position="190"/>
    </location>
</feature>
<feature type="domain" description="TRAF-type" evidence="7">
    <location>
        <begin position="90"/>
        <end position="142"/>
    </location>
</feature>
<evidence type="ECO:0000256" key="5">
    <source>
        <dbReference type="SAM" id="MobiDB-lite"/>
    </source>
</evidence>
<name>A0AAD9QY72_ACRCE</name>
<keyword evidence="9" id="KW-1185">Reference proteome</keyword>
<dbReference type="PANTHER" id="PTHR10131">
    <property type="entry name" value="TNF RECEPTOR ASSOCIATED FACTOR"/>
    <property type="match status" value="1"/>
</dbReference>
<dbReference type="AlphaFoldDB" id="A0AAD9QY72"/>
<keyword evidence="2 4" id="KW-0863">Zinc-finger</keyword>
<organism evidence="8 9">
    <name type="scientific">Acropora cervicornis</name>
    <name type="common">Staghorn coral</name>
    <dbReference type="NCBI Taxonomy" id="6130"/>
    <lineage>
        <taxon>Eukaryota</taxon>
        <taxon>Metazoa</taxon>
        <taxon>Cnidaria</taxon>
        <taxon>Anthozoa</taxon>
        <taxon>Hexacorallia</taxon>
        <taxon>Scleractinia</taxon>
        <taxon>Astrocoeniina</taxon>
        <taxon>Acroporidae</taxon>
        <taxon>Acropora</taxon>
    </lineage>
</organism>
<evidence type="ECO:0000256" key="4">
    <source>
        <dbReference type="PROSITE-ProRule" id="PRU00207"/>
    </source>
</evidence>
<dbReference type="InterPro" id="IPR017907">
    <property type="entry name" value="Znf_RING_CS"/>
</dbReference>
<dbReference type="InterPro" id="IPR001293">
    <property type="entry name" value="Znf_TRAF"/>
</dbReference>
<evidence type="ECO:0000259" key="6">
    <source>
        <dbReference type="PROSITE" id="PS50089"/>
    </source>
</evidence>
<feature type="domain" description="RING-type" evidence="6">
    <location>
        <begin position="34"/>
        <end position="58"/>
    </location>
</feature>
<accession>A0AAD9QY72</accession>
<dbReference type="PANTHER" id="PTHR10131:SF94">
    <property type="entry name" value="TNF RECEPTOR-ASSOCIATED FACTOR 4"/>
    <property type="match status" value="1"/>
</dbReference>
<keyword evidence="8" id="KW-0675">Receptor</keyword>
<dbReference type="FunFam" id="3.30.40.10:FF:000121">
    <property type="entry name" value="TNF receptor-associated factor"/>
    <property type="match status" value="1"/>
</dbReference>
<dbReference type="Pfam" id="PF02176">
    <property type="entry name" value="zf-TRAF"/>
    <property type="match status" value="1"/>
</dbReference>
<dbReference type="GO" id="GO:0031663">
    <property type="term" value="P:lipopolysaccharide-mediated signaling pathway"/>
    <property type="evidence" value="ECO:0007669"/>
    <property type="project" value="TreeGrafter"/>
</dbReference>
<reference evidence="8" key="1">
    <citation type="journal article" date="2023" name="G3 (Bethesda)">
        <title>Whole genome assembly and annotation of the endangered Caribbean coral Acropora cervicornis.</title>
        <authorList>
            <person name="Selwyn J.D."/>
            <person name="Vollmer S.V."/>
        </authorList>
    </citation>
    <scope>NUCLEOTIDE SEQUENCE</scope>
    <source>
        <strain evidence="8">K2</strain>
    </source>
</reference>
<evidence type="ECO:0000256" key="1">
    <source>
        <dbReference type="ARBA" id="ARBA00022723"/>
    </source>
</evidence>
<dbReference type="SUPFAM" id="SSF57850">
    <property type="entry name" value="RING/U-box"/>
    <property type="match status" value="1"/>
</dbReference>
<dbReference type="PROSITE" id="PS50145">
    <property type="entry name" value="ZF_TRAF"/>
    <property type="match status" value="2"/>
</dbReference>
<reference evidence="8" key="2">
    <citation type="journal article" date="2023" name="Science">
        <title>Genomic signatures of disease resistance in endangered staghorn corals.</title>
        <authorList>
            <person name="Vollmer S.V."/>
            <person name="Selwyn J.D."/>
            <person name="Despard B.A."/>
            <person name="Roesel C.L."/>
        </authorList>
    </citation>
    <scope>NUCLEOTIDE SEQUENCE</scope>
    <source>
        <strain evidence="8">K2</strain>
    </source>
</reference>
<keyword evidence="1 4" id="KW-0479">Metal-binding</keyword>
<feature type="region of interest" description="Disordered" evidence="5">
    <location>
        <begin position="1"/>
        <end position="22"/>
    </location>
</feature>
<gene>
    <name evidence="8" type="ORF">P5673_006202</name>
</gene>
<dbReference type="Proteomes" id="UP001249851">
    <property type="component" value="Unassembled WGS sequence"/>
</dbReference>
<dbReference type="SMART" id="SM00184">
    <property type="entry name" value="RING"/>
    <property type="match status" value="1"/>
</dbReference>
<dbReference type="InterPro" id="IPR001841">
    <property type="entry name" value="Znf_RING"/>
</dbReference>
<keyword evidence="3 4" id="KW-0862">Zinc</keyword>
<dbReference type="PROSITE" id="PS00518">
    <property type="entry name" value="ZF_RING_1"/>
    <property type="match status" value="1"/>
</dbReference>
<evidence type="ECO:0000313" key="8">
    <source>
        <dbReference type="EMBL" id="KAK2569290.1"/>
    </source>
</evidence>
<protein>
    <submittedName>
        <fullName evidence="8">TNF receptor-associated factor 6</fullName>
    </submittedName>
</protein>
<feature type="zinc finger region" description="TRAF-type" evidence="4">
    <location>
        <begin position="144"/>
        <end position="190"/>
    </location>
</feature>
<evidence type="ECO:0000256" key="3">
    <source>
        <dbReference type="ARBA" id="ARBA00022833"/>
    </source>
</evidence>